<name>A0A936ZTV6_9FLAO</name>
<sequence length="287" mass="32913">MKTRKLLTSIAIITIVLFMQPSTAQEKYFAGNPHDKDPKWREHKIGSAVVTGCCNTDEFTINYNVGDVLSGRYKELDKLIRNYPELPNYYEAEGNVTEFEFVVIEDDGDILAFNYKSGSRETPEVESLIIFKKVKGKSSKKEVEEKKKWVKEFFETKVRKAWANENSEELKKVFLPKPGKMQTSVRAKEIISVLNNREGYDNDYYHAVILSNDWNIEHHNYTGAILGRTVTARTVRKGADGICRYHTTKFMQEYTGSGYQKNLKYYKATRLTKGVAGNGKIACENVK</sequence>
<proteinExistence type="predicted"/>
<organism evidence="2 3">
    <name type="scientific">Aquimarina mytili</name>
    <dbReference type="NCBI Taxonomy" id="874423"/>
    <lineage>
        <taxon>Bacteria</taxon>
        <taxon>Pseudomonadati</taxon>
        <taxon>Bacteroidota</taxon>
        <taxon>Flavobacteriia</taxon>
        <taxon>Flavobacteriales</taxon>
        <taxon>Flavobacteriaceae</taxon>
        <taxon>Aquimarina</taxon>
    </lineage>
</organism>
<reference evidence="2" key="1">
    <citation type="submission" date="2021-01" db="EMBL/GenBank/DDBJ databases">
        <authorList>
            <person name="Zhong Y.L."/>
        </authorList>
    </citation>
    <scope>NUCLEOTIDE SEQUENCE</scope>
    <source>
        <strain evidence="2">KCTC 23302</strain>
    </source>
</reference>
<accession>A0A936ZTV6</accession>
<evidence type="ECO:0000256" key="1">
    <source>
        <dbReference type="SAM" id="SignalP"/>
    </source>
</evidence>
<dbReference type="EMBL" id="JAERQJ010000008">
    <property type="protein sequence ID" value="MBL0685454.1"/>
    <property type="molecule type" value="Genomic_DNA"/>
</dbReference>
<protein>
    <submittedName>
        <fullName evidence="2">Uncharacterized protein</fullName>
    </submittedName>
</protein>
<feature type="chain" id="PRO_5037643743" evidence="1">
    <location>
        <begin position="25"/>
        <end position="287"/>
    </location>
</feature>
<keyword evidence="1" id="KW-0732">Signal</keyword>
<comment type="caution">
    <text evidence="2">The sequence shown here is derived from an EMBL/GenBank/DDBJ whole genome shotgun (WGS) entry which is preliminary data.</text>
</comment>
<dbReference type="RefSeq" id="WP_201923566.1">
    <property type="nucleotide sequence ID" value="NZ_BAABAX010000002.1"/>
</dbReference>
<dbReference type="Proteomes" id="UP000651057">
    <property type="component" value="Unassembled WGS sequence"/>
</dbReference>
<dbReference type="AlphaFoldDB" id="A0A936ZTV6"/>
<evidence type="ECO:0000313" key="2">
    <source>
        <dbReference type="EMBL" id="MBL0685454.1"/>
    </source>
</evidence>
<feature type="signal peptide" evidence="1">
    <location>
        <begin position="1"/>
        <end position="24"/>
    </location>
</feature>
<evidence type="ECO:0000313" key="3">
    <source>
        <dbReference type="Proteomes" id="UP000651057"/>
    </source>
</evidence>
<keyword evidence="3" id="KW-1185">Reference proteome</keyword>
<gene>
    <name evidence="2" type="ORF">JJQ60_18110</name>
</gene>